<gene>
    <name evidence="1" type="ORF">SEMRO_539_G162790.1</name>
</gene>
<dbReference type="AlphaFoldDB" id="A0A9N8HEY2"/>
<name>A0A9N8HEY2_9STRA</name>
<evidence type="ECO:0000313" key="1">
    <source>
        <dbReference type="EMBL" id="CAB9512498.1"/>
    </source>
</evidence>
<protein>
    <submittedName>
        <fullName evidence="1">Uncharacterized protein</fullName>
    </submittedName>
</protein>
<evidence type="ECO:0000313" key="2">
    <source>
        <dbReference type="Proteomes" id="UP001153069"/>
    </source>
</evidence>
<dbReference type="Proteomes" id="UP001153069">
    <property type="component" value="Unassembled WGS sequence"/>
</dbReference>
<dbReference type="EMBL" id="CAICTM010000538">
    <property type="protein sequence ID" value="CAB9512498.1"/>
    <property type="molecule type" value="Genomic_DNA"/>
</dbReference>
<reference evidence="1" key="1">
    <citation type="submission" date="2020-06" db="EMBL/GenBank/DDBJ databases">
        <authorList>
            <consortium name="Plant Systems Biology data submission"/>
        </authorList>
    </citation>
    <scope>NUCLEOTIDE SEQUENCE</scope>
    <source>
        <strain evidence="1">D6</strain>
    </source>
</reference>
<keyword evidence="2" id="KW-1185">Reference proteome</keyword>
<comment type="caution">
    <text evidence="1">The sequence shown here is derived from an EMBL/GenBank/DDBJ whole genome shotgun (WGS) entry which is preliminary data.</text>
</comment>
<proteinExistence type="predicted"/>
<organism evidence="1 2">
    <name type="scientific">Seminavis robusta</name>
    <dbReference type="NCBI Taxonomy" id="568900"/>
    <lineage>
        <taxon>Eukaryota</taxon>
        <taxon>Sar</taxon>
        <taxon>Stramenopiles</taxon>
        <taxon>Ochrophyta</taxon>
        <taxon>Bacillariophyta</taxon>
        <taxon>Bacillariophyceae</taxon>
        <taxon>Bacillariophycidae</taxon>
        <taxon>Naviculales</taxon>
        <taxon>Naviculaceae</taxon>
        <taxon>Seminavis</taxon>
    </lineage>
</organism>
<sequence>MHDDDHDGIESPTFTCLEMCIYGWTLARTAVWLNGSRVILRWFLCGLVRTHAMFQHRSAPWPLTKVSVVFQSHQRHTGNYTGGSTGASSKSRLPVLLVVWVGRLAPWHCGLG</sequence>
<accession>A0A9N8HEY2</accession>